<dbReference type="STRING" id="29655.A0A0K9PY91"/>
<keyword evidence="6" id="KW-0547">Nucleotide-binding</keyword>
<dbReference type="InterPro" id="IPR045864">
    <property type="entry name" value="aa-tRNA-synth_II/BPL/LPL"/>
</dbReference>
<dbReference type="InterPro" id="IPR006195">
    <property type="entry name" value="aa-tRNA-synth_II"/>
</dbReference>
<evidence type="ECO:0000256" key="12">
    <source>
        <dbReference type="SAM" id="MobiDB-lite"/>
    </source>
</evidence>
<evidence type="ECO:0000256" key="9">
    <source>
        <dbReference type="ARBA" id="ARBA00023146"/>
    </source>
</evidence>
<protein>
    <recommendedName>
        <fullName evidence="3">aspartate--tRNA ligase</fullName>
        <ecNumber evidence="3">6.1.1.12</ecNumber>
    </recommendedName>
    <alternativeName>
        <fullName evidence="10">Aspartyl-tRNA synthetase</fullName>
    </alternativeName>
</protein>
<dbReference type="Pfam" id="PF00152">
    <property type="entry name" value="tRNA-synt_2"/>
    <property type="match status" value="1"/>
</dbReference>
<comment type="similarity">
    <text evidence="2">Belongs to the class-II aminoacyl-tRNA synthetase family. Type 2 subfamily.</text>
</comment>
<evidence type="ECO:0000256" key="3">
    <source>
        <dbReference type="ARBA" id="ARBA00012841"/>
    </source>
</evidence>
<dbReference type="Proteomes" id="UP000036987">
    <property type="component" value="Unassembled WGS sequence"/>
</dbReference>
<dbReference type="PRINTS" id="PR01042">
    <property type="entry name" value="TRNASYNTHASP"/>
</dbReference>
<dbReference type="Pfam" id="PF01336">
    <property type="entry name" value="tRNA_anti-codon"/>
    <property type="match status" value="1"/>
</dbReference>
<dbReference type="PANTHER" id="PTHR43450:SF1">
    <property type="entry name" value="ASPARTATE--TRNA LIGASE, CYTOPLASMIC"/>
    <property type="match status" value="1"/>
</dbReference>
<keyword evidence="5 14" id="KW-0436">Ligase</keyword>
<dbReference type="InterPro" id="IPR004523">
    <property type="entry name" value="Asp-tRNA_synthase_2"/>
</dbReference>
<evidence type="ECO:0000256" key="1">
    <source>
        <dbReference type="ARBA" id="ARBA00004496"/>
    </source>
</evidence>
<reference evidence="15" key="1">
    <citation type="journal article" date="2016" name="Nature">
        <title>The genome of the seagrass Zostera marina reveals angiosperm adaptation to the sea.</title>
        <authorList>
            <person name="Olsen J.L."/>
            <person name="Rouze P."/>
            <person name="Verhelst B."/>
            <person name="Lin Y.-C."/>
            <person name="Bayer T."/>
            <person name="Collen J."/>
            <person name="Dattolo E."/>
            <person name="De Paoli E."/>
            <person name="Dittami S."/>
            <person name="Maumus F."/>
            <person name="Michel G."/>
            <person name="Kersting A."/>
            <person name="Lauritano C."/>
            <person name="Lohaus R."/>
            <person name="Toepel M."/>
            <person name="Tonon T."/>
            <person name="Vanneste K."/>
            <person name="Amirebrahimi M."/>
            <person name="Brakel J."/>
            <person name="Bostroem C."/>
            <person name="Chovatia M."/>
            <person name="Grimwood J."/>
            <person name="Jenkins J.W."/>
            <person name="Jueterbock A."/>
            <person name="Mraz A."/>
            <person name="Stam W.T."/>
            <person name="Tice H."/>
            <person name="Bornberg-Bauer E."/>
            <person name="Green P.J."/>
            <person name="Pearson G.A."/>
            <person name="Procaccini G."/>
            <person name="Duarte C.M."/>
            <person name="Schmutz J."/>
            <person name="Reusch T.B.H."/>
            <person name="Van de Peer Y."/>
        </authorList>
    </citation>
    <scope>NUCLEOTIDE SEQUENCE [LARGE SCALE GENOMIC DNA]</scope>
    <source>
        <strain evidence="15">cv. Finnish</strain>
    </source>
</reference>
<keyword evidence="9" id="KW-0030">Aminoacyl-tRNA synthetase</keyword>
<dbReference type="FunFam" id="3.30.930.10:FF:000013">
    <property type="entry name" value="Aspartate--tRNA ligase, cytoplasmic"/>
    <property type="match status" value="1"/>
</dbReference>
<dbReference type="Gene3D" id="2.40.50.140">
    <property type="entry name" value="Nucleic acid-binding proteins"/>
    <property type="match status" value="1"/>
</dbReference>
<dbReference type="GO" id="GO:0004815">
    <property type="term" value="F:aspartate-tRNA ligase activity"/>
    <property type="evidence" value="ECO:0000318"/>
    <property type="project" value="GO_Central"/>
</dbReference>
<evidence type="ECO:0000256" key="6">
    <source>
        <dbReference type="ARBA" id="ARBA00022741"/>
    </source>
</evidence>
<dbReference type="OMA" id="WVHEIRD"/>
<dbReference type="HAMAP" id="MF_02075">
    <property type="entry name" value="Asp_tRNA_synth_type2"/>
    <property type="match status" value="1"/>
</dbReference>
<dbReference type="OrthoDB" id="372395at2759"/>
<dbReference type="EMBL" id="LFYR01000593">
    <property type="protein sequence ID" value="KMZ73180.1"/>
    <property type="molecule type" value="Genomic_DNA"/>
</dbReference>
<dbReference type="NCBIfam" id="NF003483">
    <property type="entry name" value="PRK05159.1"/>
    <property type="match status" value="1"/>
</dbReference>
<dbReference type="InterPro" id="IPR012340">
    <property type="entry name" value="NA-bd_OB-fold"/>
</dbReference>
<dbReference type="GO" id="GO:0003723">
    <property type="term" value="F:RNA binding"/>
    <property type="evidence" value="ECO:0000318"/>
    <property type="project" value="GO_Central"/>
</dbReference>
<evidence type="ECO:0000256" key="4">
    <source>
        <dbReference type="ARBA" id="ARBA00022490"/>
    </source>
</evidence>
<dbReference type="PROSITE" id="PS50862">
    <property type="entry name" value="AA_TRNA_LIGASE_II"/>
    <property type="match status" value="1"/>
</dbReference>
<name>A0A0K9PY91_ZOSMR</name>
<dbReference type="InterPro" id="IPR004364">
    <property type="entry name" value="Aa-tRNA-synt_II"/>
</dbReference>
<dbReference type="GO" id="GO:0005524">
    <property type="term" value="F:ATP binding"/>
    <property type="evidence" value="ECO:0007669"/>
    <property type="project" value="UniProtKB-KW"/>
</dbReference>
<feature type="region of interest" description="Disordered" evidence="12">
    <location>
        <begin position="1"/>
        <end position="29"/>
    </location>
</feature>
<dbReference type="CDD" id="cd00776">
    <property type="entry name" value="AsxRS_core"/>
    <property type="match status" value="1"/>
</dbReference>
<dbReference type="AlphaFoldDB" id="A0A0K9PY91"/>
<gene>
    <name evidence="14" type="ORF">ZOSMA_151G00110</name>
</gene>
<keyword evidence="7" id="KW-0067">ATP-binding</keyword>
<dbReference type="EC" id="6.1.1.12" evidence="3"/>
<feature type="domain" description="Aminoacyl-transfer RNA synthetases class-II family profile" evidence="13">
    <location>
        <begin position="242"/>
        <end position="539"/>
    </location>
</feature>
<keyword evidence="8" id="KW-0648">Protein biosynthesis</keyword>
<dbReference type="FunFam" id="2.40.50.140:FF:000132">
    <property type="entry name" value="Aspartyl-tRNA synthetase, cytoplasmic"/>
    <property type="match status" value="1"/>
</dbReference>
<dbReference type="Gene3D" id="3.30.930.10">
    <property type="entry name" value="Bira Bifunctional Protein, Domain 2"/>
    <property type="match status" value="1"/>
</dbReference>
<dbReference type="GO" id="GO:0017101">
    <property type="term" value="C:aminoacyl-tRNA synthetase multienzyme complex"/>
    <property type="evidence" value="ECO:0000318"/>
    <property type="project" value="GO_Central"/>
</dbReference>
<dbReference type="GO" id="GO:0005829">
    <property type="term" value="C:cytosol"/>
    <property type="evidence" value="ECO:0000318"/>
    <property type="project" value="GO_Central"/>
</dbReference>
<evidence type="ECO:0000313" key="14">
    <source>
        <dbReference type="EMBL" id="KMZ73180.1"/>
    </source>
</evidence>
<evidence type="ECO:0000256" key="7">
    <source>
        <dbReference type="ARBA" id="ARBA00022840"/>
    </source>
</evidence>
<evidence type="ECO:0000313" key="15">
    <source>
        <dbReference type="Proteomes" id="UP000036987"/>
    </source>
</evidence>
<evidence type="ECO:0000256" key="8">
    <source>
        <dbReference type="ARBA" id="ARBA00022917"/>
    </source>
</evidence>
<evidence type="ECO:0000256" key="10">
    <source>
        <dbReference type="ARBA" id="ARBA00033155"/>
    </source>
</evidence>
<proteinExistence type="inferred from homology"/>
<dbReference type="SUPFAM" id="SSF50249">
    <property type="entry name" value="Nucleic acid-binding proteins"/>
    <property type="match status" value="1"/>
</dbReference>
<dbReference type="SUPFAM" id="SSF55681">
    <property type="entry name" value="Class II aaRS and biotin synthetases"/>
    <property type="match status" value="1"/>
</dbReference>
<evidence type="ECO:0000259" key="13">
    <source>
        <dbReference type="PROSITE" id="PS50862"/>
    </source>
</evidence>
<dbReference type="InterPro" id="IPR002312">
    <property type="entry name" value="Asp/Asn-tRNA-synth_IIb"/>
</dbReference>
<accession>A0A0K9PY91</accession>
<dbReference type="CDD" id="cd04320">
    <property type="entry name" value="AspRS_cyto_N"/>
    <property type="match status" value="1"/>
</dbReference>
<comment type="catalytic activity">
    <reaction evidence="11">
        <text>tRNA(Asp) + L-aspartate + ATP = L-aspartyl-tRNA(Asp) + AMP + diphosphate</text>
        <dbReference type="Rhea" id="RHEA:19649"/>
        <dbReference type="Rhea" id="RHEA-COMP:9660"/>
        <dbReference type="Rhea" id="RHEA-COMP:9678"/>
        <dbReference type="ChEBI" id="CHEBI:29991"/>
        <dbReference type="ChEBI" id="CHEBI:30616"/>
        <dbReference type="ChEBI" id="CHEBI:33019"/>
        <dbReference type="ChEBI" id="CHEBI:78442"/>
        <dbReference type="ChEBI" id="CHEBI:78516"/>
        <dbReference type="ChEBI" id="CHEBI:456215"/>
        <dbReference type="EC" id="6.1.1.12"/>
    </reaction>
</comment>
<dbReference type="NCBIfam" id="TIGR00458">
    <property type="entry name" value="aspS_nondisc"/>
    <property type="match status" value="1"/>
</dbReference>
<dbReference type="GO" id="GO:0006422">
    <property type="term" value="P:aspartyl-tRNA aminoacylation"/>
    <property type="evidence" value="ECO:0000318"/>
    <property type="project" value="GO_Central"/>
</dbReference>
<dbReference type="InterPro" id="IPR004365">
    <property type="entry name" value="NA-bd_OB_tRNA"/>
</dbReference>
<evidence type="ECO:0000256" key="5">
    <source>
        <dbReference type="ARBA" id="ARBA00022598"/>
    </source>
</evidence>
<comment type="caution">
    <text evidence="14">The sequence shown here is derived from an EMBL/GenBank/DDBJ whole genome shotgun (WGS) entry which is preliminary data.</text>
</comment>
<dbReference type="PANTHER" id="PTHR43450">
    <property type="entry name" value="ASPARTYL-TRNA SYNTHETASE"/>
    <property type="match status" value="1"/>
</dbReference>
<keyword evidence="15" id="KW-1185">Reference proteome</keyword>
<evidence type="ECO:0000256" key="2">
    <source>
        <dbReference type="ARBA" id="ARBA00005312"/>
    </source>
</evidence>
<keyword evidence="4" id="KW-0963">Cytoplasm</keyword>
<organism evidence="14 15">
    <name type="scientific">Zostera marina</name>
    <name type="common">Eelgrass</name>
    <dbReference type="NCBI Taxonomy" id="29655"/>
    <lineage>
        <taxon>Eukaryota</taxon>
        <taxon>Viridiplantae</taxon>
        <taxon>Streptophyta</taxon>
        <taxon>Embryophyta</taxon>
        <taxon>Tracheophyta</taxon>
        <taxon>Spermatophyta</taxon>
        <taxon>Magnoliopsida</taxon>
        <taxon>Liliopsida</taxon>
        <taxon>Zosteraceae</taxon>
        <taxon>Zostera</taxon>
    </lineage>
</organism>
<sequence length="547" mass="61206">MTTEADLQSLSLSSPSVEEPKKSKKAVKKEAAKAEKLLKRQQFSSASPSSVEVTAVDDADDLFGSNYGDVPILELQSKTVTGRKWTVVESMDAEMKDHSVLVRGRAQTIRAVGKNIAFVVLRERGFTIQCILTAKPDFVSKQMVKFAAGISRESIVDIEGVVSVPEKPITGASQQVEIQVRKIYCISRAIPNLPINIEDASRSEVDLEKADKMGEKLVRVGQDTRLNYRVLDVRTPANQGIFRIQCQVENIFRQFMLSEGFVGIHTPKLIAGSSEGGSAVFKLDYKGQSACLAQSPQLHKQISICGDFGRVFEVGPVFRAEDSFTHRHLCEFVGLDAEMEIKEHYSEVMDIVGRLFVTLFDSLNQNCKKELDAVNMQYPFEPLKYLRNTLRLSFEEGVQMLKETGVEVDPFGDLNTETERKLGQIVKEKYNTEFYILHRYPLSVRPFYTMPCADNPAYSNSFDVFIRGEEIISGAQRVHIPELLITRAESCGIDVKTISSYVDSFRYGAPPHGGFGVGLERVVMLFCALNNIRKTSLYPRDPLRLAP</sequence>
<comment type="subcellular location">
    <subcellularLocation>
        <location evidence="1">Cytoplasm</location>
    </subcellularLocation>
</comment>
<evidence type="ECO:0000256" key="11">
    <source>
        <dbReference type="ARBA" id="ARBA00047904"/>
    </source>
</evidence>